<dbReference type="AlphaFoldDB" id="A0A7D5EFZ1"/>
<feature type="transmembrane region" description="Helical" evidence="1">
    <location>
        <begin position="84"/>
        <end position="104"/>
    </location>
</feature>
<dbReference type="GeneID" id="55820830"/>
<accession>A0A7D5EFZ1</accession>
<protein>
    <recommendedName>
        <fullName evidence="4">Mechanosensitive ion channel</fullName>
    </recommendedName>
</protein>
<gene>
    <name evidence="2" type="ORF">HWN40_04105</name>
</gene>
<dbReference type="InterPro" id="IPR008910">
    <property type="entry name" value="MSC_TM_helix"/>
</dbReference>
<dbReference type="Pfam" id="PF05552">
    <property type="entry name" value="MS_channel_1st_1"/>
    <property type="match status" value="3"/>
</dbReference>
<dbReference type="EMBL" id="CP058215">
    <property type="protein sequence ID" value="QLC49500.1"/>
    <property type="molecule type" value="Genomic_DNA"/>
</dbReference>
<keyword evidence="1" id="KW-1133">Transmembrane helix</keyword>
<feature type="transmembrane region" description="Helical" evidence="1">
    <location>
        <begin position="249"/>
        <end position="268"/>
    </location>
</feature>
<feature type="transmembrane region" description="Helical" evidence="1">
    <location>
        <begin position="280"/>
        <end position="302"/>
    </location>
</feature>
<keyword evidence="1" id="KW-0472">Membrane</keyword>
<evidence type="ECO:0008006" key="4">
    <source>
        <dbReference type="Google" id="ProtNLM"/>
    </source>
</evidence>
<keyword evidence="3" id="KW-1185">Reference proteome</keyword>
<proteinExistence type="predicted"/>
<evidence type="ECO:0000256" key="1">
    <source>
        <dbReference type="SAM" id="Phobius"/>
    </source>
</evidence>
<dbReference type="Proteomes" id="UP000509594">
    <property type="component" value="Chromosome"/>
</dbReference>
<name>A0A7D5EFZ1_9EURY</name>
<reference evidence="2 3" key="1">
    <citation type="submission" date="2020-06" db="EMBL/GenBank/DDBJ databases">
        <title>Methanolobus halotolerans sp. nov., isolated from a saline lake Tus in Siberia.</title>
        <authorList>
            <person name="Shen Y."/>
            <person name="Chen S.-C."/>
            <person name="Lai M.-C."/>
            <person name="Huang H.-H."/>
            <person name="Chiu H.-H."/>
            <person name="Tang S.-L."/>
            <person name="Rogozin D.Y."/>
            <person name="Degermendzhy A.G."/>
        </authorList>
    </citation>
    <scope>NUCLEOTIDE SEQUENCE [LARGE SCALE GENOMIC DNA]</scope>
    <source>
        <strain evidence="2 3">DSM 21339</strain>
    </source>
</reference>
<feature type="transmembrane region" description="Helical" evidence="1">
    <location>
        <begin position="20"/>
        <end position="41"/>
    </location>
</feature>
<sequence length="306" mass="33392">MANPSVTSSVYDLTGETINFLPTLLAVIILIIVGWIAGRALGKIGASVLDRIGLDDLIEKTSLGAMFDRSQVTVVEFFDAAIRWFVYIVFAVIIIDLLQIQIVADFITTIILYIPIILSALLVLIIGLLVVDFLADLIENIIVASGVDERLESTSYGSAMKSSGVTFSSLTAWIFKLFGYLVFIVAALDILNLPMIAVVIGEILAYLPNLFAGLLILVVGLLAIDLFADYIGSMMKTMDVEGSDIWIPALRGFLALIVVLLALDTLLIDTSIFYILLEPLAWGIAIVVAFRWGIKEAIVAYARERK</sequence>
<dbReference type="OrthoDB" id="125678at2157"/>
<feature type="transmembrane region" description="Helical" evidence="1">
    <location>
        <begin position="177"/>
        <end position="200"/>
    </location>
</feature>
<feature type="transmembrane region" description="Helical" evidence="1">
    <location>
        <begin position="110"/>
        <end position="131"/>
    </location>
</feature>
<evidence type="ECO:0000313" key="2">
    <source>
        <dbReference type="EMBL" id="QLC49500.1"/>
    </source>
</evidence>
<organism evidence="2 3">
    <name type="scientific">Methanolobus zinderi</name>
    <dbReference type="NCBI Taxonomy" id="536044"/>
    <lineage>
        <taxon>Archaea</taxon>
        <taxon>Methanobacteriati</taxon>
        <taxon>Methanobacteriota</taxon>
        <taxon>Stenosarchaea group</taxon>
        <taxon>Methanomicrobia</taxon>
        <taxon>Methanosarcinales</taxon>
        <taxon>Methanosarcinaceae</taxon>
        <taxon>Methanolobus</taxon>
    </lineage>
</organism>
<evidence type="ECO:0000313" key="3">
    <source>
        <dbReference type="Proteomes" id="UP000509594"/>
    </source>
</evidence>
<dbReference type="KEGG" id="mzi:HWN40_04105"/>
<feature type="transmembrane region" description="Helical" evidence="1">
    <location>
        <begin position="206"/>
        <end position="228"/>
    </location>
</feature>
<dbReference type="RefSeq" id="WP_176964563.1">
    <property type="nucleotide sequence ID" value="NZ_CP058215.1"/>
</dbReference>
<keyword evidence="1" id="KW-0812">Transmembrane</keyword>